<proteinExistence type="predicted"/>
<dbReference type="Proteomes" id="UP000315783">
    <property type="component" value="Unassembled WGS sequence"/>
</dbReference>
<reference evidence="2 3" key="1">
    <citation type="journal article" date="2019" name="Appl. Microbiol. Biotechnol.">
        <title>Genome sequence of Isaria javanica and comparative genome analysis insights into family S53 peptidase evolution in fungal entomopathogens.</title>
        <authorList>
            <person name="Lin R."/>
            <person name="Zhang X."/>
            <person name="Xin B."/>
            <person name="Zou M."/>
            <person name="Gao Y."/>
            <person name="Qin F."/>
            <person name="Hu Q."/>
            <person name="Xie B."/>
            <person name="Cheng X."/>
        </authorList>
    </citation>
    <scope>NUCLEOTIDE SEQUENCE [LARGE SCALE GENOMIC DNA]</scope>
    <source>
        <strain evidence="2 3">IJ1G</strain>
    </source>
</reference>
<name>A0A545VAQ7_9HYPO</name>
<organism evidence="2 3">
    <name type="scientific">Cordyceps javanica</name>
    <dbReference type="NCBI Taxonomy" id="43265"/>
    <lineage>
        <taxon>Eukaryota</taxon>
        <taxon>Fungi</taxon>
        <taxon>Dikarya</taxon>
        <taxon>Ascomycota</taxon>
        <taxon>Pezizomycotina</taxon>
        <taxon>Sordariomycetes</taxon>
        <taxon>Hypocreomycetidae</taxon>
        <taxon>Hypocreales</taxon>
        <taxon>Cordycipitaceae</taxon>
        <taxon>Cordyceps</taxon>
    </lineage>
</organism>
<accession>A0A545VAQ7</accession>
<comment type="caution">
    <text evidence="2">The sequence shown here is derived from an EMBL/GenBank/DDBJ whole genome shotgun (WGS) entry which is preliminary data.</text>
</comment>
<keyword evidence="3" id="KW-1185">Reference proteome</keyword>
<gene>
    <name evidence="2" type="ORF">IF1G_02896</name>
</gene>
<feature type="region of interest" description="Disordered" evidence="1">
    <location>
        <begin position="1"/>
        <end position="20"/>
    </location>
</feature>
<dbReference type="EMBL" id="SPUK01000003">
    <property type="protein sequence ID" value="TQV98816.1"/>
    <property type="molecule type" value="Genomic_DNA"/>
</dbReference>
<protein>
    <submittedName>
        <fullName evidence="2">Uncharacterized protein</fullName>
    </submittedName>
</protein>
<evidence type="ECO:0000313" key="2">
    <source>
        <dbReference type="EMBL" id="TQV98816.1"/>
    </source>
</evidence>
<evidence type="ECO:0000256" key="1">
    <source>
        <dbReference type="SAM" id="MobiDB-lite"/>
    </source>
</evidence>
<dbReference type="AlphaFoldDB" id="A0A545VAQ7"/>
<dbReference type="OrthoDB" id="5371510at2759"/>
<sequence>MATANDSAKEERQLKQAIADSILSAARDMRPSGSPTSQHRLDTEPIARNEDYTGNVLEPVRLLPYQQSQSMSIGDYQDRLTVERFKMHFPAAELNEGDTLVLVNFPGDKTLLDCDGIPFQSQRFRVHSEKLLATGSSRFADMFLSAYQDRVQRRLGKDNPLPPGVKYILDLTPPSEGEEMAFQMTELFLTPGIIKWWSSYARLDIPFFLVKGHDDVCPCKENINRAMTAVSTEPISVHESRDTSARDTGRVVTLPLPASELISARDRGQGLQVEDVPAHFKVEGYCPIRHRNGIIRLLMLIEGKQVFIDSAPRLWTIVALAKIWDCVSAVQDPAIQWLLQGKNSKFIDILPEEAIKIGGILKSAQVTSAAFRILVNELALEQTASDQMKETVDFNHVTLFGRRKGDPGDEFKNLIQHAALAFVERMTSRLAEWHSPDIYEAWNIPAYLDLLQVEMALKTSGLYSYRDEIQRIDRLKEQLQLVFDADIKSLNLSCSTRRLFDQKRTDSDRATYVEPQDFRETTEIYGTMTPLQKLMTPFPYQQLEHSWAEFTGLDGEEDISGLSMASATQSSEEKADSFYKCYGILDPWDGDISPKQSEALSNGWLHPSGGLYPLMPKRLDVQVRWKLDELVGKGAENNQDLQTLSTKHMLLTLTHNETKFLPLWAGGLNDGTGGVFEDQLPPAEMGPNGPGPAYHTGITIPSDVSSLSGSFVDDMSDLNMAGSFTAASVDVHDSVSTVYRTDRVIADDTSIASESFQSVYADYHEERGDIVLTEALGYNTGQIVPLSLDDFLQAADSDSDSAATIGCDDFDTLDDDDDDLYLSGQPDSVADNEGPEVDMVMV</sequence>
<evidence type="ECO:0000313" key="3">
    <source>
        <dbReference type="Proteomes" id="UP000315783"/>
    </source>
</evidence>